<feature type="signal peptide" evidence="4">
    <location>
        <begin position="1"/>
        <end position="23"/>
    </location>
</feature>
<keyword evidence="4" id="KW-0732">Signal</keyword>
<name>A0A9J7CLG2_MUSDO</name>
<dbReference type="GeneID" id="101888751"/>
<dbReference type="InterPro" id="IPR029058">
    <property type="entry name" value="AB_hydrolase_fold"/>
</dbReference>
<dbReference type="InterPro" id="IPR025483">
    <property type="entry name" value="Lipase_euk"/>
</dbReference>
<comment type="similarity">
    <text evidence="1 2">Belongs to the AB hydrolase superfamily. Lipase family.</text>
</comment>
<keyword evidence="6" id="KW-1185">Reference proteome</keyword>
<evidence type="ECO:0000256" key="4">
    <source>
        <dbReference type="SAM" id="SignalP"/>
    </source>
</evidence>
<gene>
    <name evidence="7" type="primary">LOC101888751</name>
</gene>
<dbReference type="PANTHER" id="PTHR11005">
    <property type="entry name" value="LYSOSOMAL ACID LIPASE-RELATED"/>
    <property type="match status" value="1"/>
</dbReference>
<organism evidence="6 7">
    <name type="scientific">Musca domestica</name>
    <name type="common">House fly</name>
    <dbReference type="NCBI Taxonomy" id="7370"/>
    <lineage>
        <taxon>Eukaryota</taxon>
        <taxon>Metazoa</taxon>
        <taxon>Ecdysozoa</taxon>
        <taxon>Arthropoda</taxon>
        <taxon>Hexapoda</taxon>
        <taxon>Insecta</taxon>
        <taxon>Pterygota</taxon>
        <taxon>Neoptera</taxon>
        <taxon>Endopterygota</taxon>
        <taxon>Diptera</taxon>
        <taxon>Brachycera</taxon>
        <taxon>Muscomorpha</taxon>
        <taxon>Muscoidea</taxon>
        <taxon>Muscidae</taxon>
        <taxon>Musca</taxon>
    </lineage>
</organism>
<dbReference type="VEuPathDB" id="VectorBase:MDOA015339"/>
<evidence type="ECO:0000256" key="3">
    <source>
        <dbReference type="PIRSR" id="PIRSR000862-1"/>
    </source>
</evidence>
<protein>
    <recommendedName>
        <fullName evidence="2">Lipase</fullName>
    </recommendedName>
</protein>
<feature type="active site" description="Charge relay system" evidence="3">
    <location>
        <position position="350"/>
    </location>
</feature>
<feature type="domain" description="Partial AB-hydrolase lipase" evidence="5">
    <location>
        <begin position="38"/>
        <end position="97"/>
    </location>
</feature>
<dbReference type="Gene3D" id="3.40.50.1820">
    <property type="entry name" value="alpha/beta hydrolase"/>
    <property type="match status" value="1"/>
</dbReference>
<dbReference type="STRING" id="7370.A0A1I8NHZ3"/>
<sequence length="409" mass="45943">MMVTTIFLTAVLVILAGVTNSYADPVTCVLRNITKTDERARRNGYPSESHFVTTPDGYVLNLFRIPYSNNLKNENAYRPAVLLQHGLLSNSDCWISGGPDNALAYLLADAGFDVWLGNARGNTYSRNNTIISLNSPKFWHFDWHEIGTIDIPTMIDYIIEKTGLRKIHYAGHSQGTTVYFVMLSERKEYNKKIKSAHMLAPCAFFEHGSSAAFKVFRPLVGTPGGIYNQVLADMELMPQNRLINRLGDTACGLDPPLKFLCKNMWILFAGEGYQNTNLTALQEFMETHPGSCSSNQGIHYIQLSDHNVGRFCQMDYGAKKNKEVYGQPIAPDYNLDNIVAPTYLYSSNNDGLCGPMDVNTLVSKIKNLAGDYRVPDLTFNHLDFVVAKNMRKMVNEPVIKNIVKHENKF</sequence>
<dbReference type="PIRSF" id="PIRSF000862">
    <property type="entry name" value="Steryl_ester_lip"/>
    <property type="match status" value="1"/>
</dbReference>
<dbReference type="OrthoDB" id="9974421at2759"/>
<dbReference type="VEuPathDB" id="VectorBase:MDOMA2_007857"/>
<evidence type="ECO:0000313" key="6">
    <source>
        <dbReference type="Proteomes" id="UP001652621"/>
    </source>
</evidence>
<evidence type="ECO:0000313" key="7">
    <source>
        <dbReference type="RefSeq" id="XP_005178120.3"/>
    </source>
</evidence>
<evidence type="ECO:0000256" key="1">
    <source>
        <dbReference type="ARBA" id="ARBA00010701"/>
    </source>
</evidence>
<dbReference type="Proteomes" id="UP001652621">
    <property type="component" value="Unplaced"/>
</dbReference>
<accession>A0A9J7CLG2</accession>
<dbReference type="InterPro" id="IPR006693">
    <property type="entry name" value="AB_hydrolase_lipase"/>
</dbReference>
<keyword evidence="2" id="KW-0442">Lipid degradation</keyword>
<keyword evidence="2" id="KW-0378">Hydrolase</keyword>
<dbReference type="RefSeq" id="XP_005178120.3">
    <property type="nucleotide sequence ID" value="XM_005178063.4"/>
</dbReference>
<dbReference type="eggNOG" id="KOG2624">
    <property type="taxonomic scope" value="Eukaryota"/>
</dbReference>
<feature type="active site" description="Nucleophile" evidence="3">
    <location>
        <position position="173"/>
    </location>
</feature>
<keyword evidence="2" id="KW-0443">Lipid metabolism</keyword>
<feature type="active site" description="Charge relay system" evidence="3">
    <location>
        <position position="381"/>
    </location>
</feature>
<dbReference type="SUPFAM" id="SSF53474">
    <property type="entry name" value="alpha/beta-Hydrolases"/>
    <property type="match status" value="1"/>
</dbReference>
<evidence type="ECO:0000256" key="2">
    <source>
        <dbReference type="PIRNR" id="PIRNR000862"/>
    </source>
</evidence>
<feature type="chain" id="PRO_5047159158" description="Lipase" evidence="4">
    <location>
        <begin position="24"/>
        <end position="409"/>
    </location>
</feature>
<proteinExistence type="inferred from homology"/>
<dbReference type="Pfam" id="PF04083">
    <property type="entry name" value="Abhydro_lipase"/>
    <property type="match status" value="1"/>
</dbReference>
<reference evidence="7" key="1">
    <citation type="submission" date="2025-08" db="UniProtKB">
        <authorList>
            <consortium name="RefSeq"/>
        </authorList>
    </citation>
    <scope>IDENTIFICATION</scope>
    <source>
        <strain evidence="7">Aabys</strain>
        <tissue evidence="7">Whole body</tissue>
    </source>
</reference>
<evidence type="ECO:0000259" key="5">
    <source>
        <dbReference type="Pfam" id="PF04083"/>
    </source>
</evidence>